<dbReference type="AlphaFoldDB" id="A0AA42DQ09"/>
<organism evidence="1 2">
    <name type="scientific">Holtiella tumoricola</name>
    <dbReference type="NCBI Taxonomy" id="3018743"/>
    <lineage>
        <taxon>Bacteria</taxon>
        <taxon>Bacillati</taxon>
        <taxon>Bacillota</taxon>
        <taxon>Clostridia</taxon>
        <taxon>Lachnospirales</taxon>
        <taxon>Cellulosilyticaceae</taxon>
        <taxon>Holtiella</taxon>
    </lineage>
</organism>
<reference evidence="1" key="1">
    <citation type="journal article" date="2023" name="Int. J. Syst. Evol. Microbiol.">
        <title>&lt;i&gt;Holtiella tumoricola&lt;/i&gt; gen. nov. sp. nov., isolated from a human clinical sample.</title>
        <authorList>
            <person name="Allen-Vercoe E."/>
            <person name="Daigneault M.C."/>
            <person name="Vancuren S.J."/>
            <person name="Cochrane K."/>
            <person name="O'Neal L.L."/>
            <person name="Sankaranarayanan K."/>
            <person name="Lawson P.A."/>
        </authorList>
    </citation>
    <scope>NUCLEOTIDE SEQUENCE</scope>
    <source>
        <strain evidence="1">CC70A</strain>
    </source>
</reference>
<protein>
    <submittedName>
        <fullName evidence="1">ATPase</fullName>
    </submittedName>
</protein>
<comment type="caution">
    <text evidence="1">The sequence shown here is derived from an EMBL/GenBank/DDBJ whole genome shotgun (WGS) entry which is preliminary data.</text>
</comment>
<gene>
    <name evidence="1" type="ORF">PBV87_16710</name>
</gene>
<name>A0AA42DQ09_9FIRM</name>
<sequence>MEYTKETEIMSLLDQMEDLLEEAKSSFMSSKVSIDRDDFLECIKDMRMKLPNELQQSVWIVDERNKILAEAHNEGQLIIQEAQETLSKMIEQHEITKYAEERAQMILENARKDARDIRIGSIEYANETVKVAEQQLKATLDSIHRETQKFENYITSELRILYDHRQELKDMIHPAPMQIQEVREQE</sequence>
<evidence type="ECO:0000313" key="2">
    <source>
        <dbReference type="Proteomes" id="UP001169242"/>
    </source>
</evidence>
<dbReference type="Proteomes" id="UP001169242">
    <property type="component" value="Unassembled WGS sequence"/>
</dbReference>
<dbReference type="EMBL" id="JAQIFT010000059">
    <property type="protein sequence ID" value="MDA3733120.1"/>
    <property type="molecule type" value="Genomic_DNA"/>
</dbReference>
<keyword evidence="2" id="KW-1185">Reference proteome</keyword>
<evidence type="ECO:0000313" key="1">
    <source>
        <dbReference type="EMBL" id="MDA3733120.1"/>
    </source>
</evidence>
<proteinExistence type="predicted"/>
<dbReference type="RefSeq" id="WP_271013012.1">
    <property type="nucleotide sequence ID" value="NZ_JAQIFT010000059.1"/>
</dbReference>
<accession>A0AA42DQ09</accession>